<evidence type="ECO:0000313" key="3">
    <source>
        <dbReference type="EMBL" id="MCL1045823.1"/>
    </source>
</evidence>
<proteinExistence type="predicted"/>
<evidence type="ECO:0000256" key="1">
    <source>
        <dbReference type="SAM" id="MobiDB-lite"/>
    </source>
</evidence>
<name>A0ABT0KPR2_9GAMM</name>
<dbReference type="RefSeq" id="WP_248955714.1">
    <property type="nucleotide sequence ID" value="NZ_JAKIKU010000005.1"/>
</dbReference>
<evidence type="ECO:0000256" key="2">
    <source>
        <dbReference type="SAM" id="SignalP"/>
    </source>
</evidence>
<dbReference type="Proteomes" id="UP001202134">
    <property type="component" value="Unassembled WGS sequence"/>
</dbReference>
<feature type="signal peptide" evidence="2">
    <location>
        <begin position="1"/>
        <end position="23"/>
    </location>
</feature>
<feature type="chain" id="PRO_5046468560" evidence="2">
    <location>
        <begin position="24"/>
        <end position="410"/>
    </location>
</feature>
<gene>
    <name evidence="3" type="ORF">L2737_10855</name>
</gene>
<dbReference type="EMBL" id="JAKIKU010000005">
    <property type="protein sequence ID" value="MCL1045823.1"/>
    <property type="molecule type" value="Genomic_DNA"/>
</dbReference>
<reference evidence="3 4" key="1">
    <citation type="submission" date="2022-01" db="EMBL/GenBank/DDBJ databases">
        <title>Whole genome-based taxonomy of the Shewanellaceae.</title>
        <authorList>
            <person name="Martin-Rodriguez A.J."/>
        </authorList>
    </citation>
    <scope>NUCLEOTIDE SEQUENCE [LARGE SCALE GENOMIC DNA]</scope>
    <source>
        <strain evidence="3 4">DSM 24955</strain>
    </source>
</reference>
<feature type="compositionally biased region" description="Low complexity" evidence="1">
    <location>
        <begin position="48"/>
        <end position="69"/>
    </location>
</feature>
<dbReference type="PROSITE" id="PS51257">
    <property type="entry name" value="PROKAR_LIPOPROTEIN"/>
    <property type="match status" value="1"/>
</dbReference>
<comment type="caution">
    <text evidence="3">The sequence shown here is derived from an EMBL/GenBank/DDBJ whole genome shotgun (WGS) entry which is preliminary data.</text>
</comment>
<evidence type="ECO:0000313" key="4">
    <source>
        <dbReference type="Proteomes" id="UP001202134"/>
    </source>
</evidence>
<sequence length="410" mass="43641">MKALTIALPLLLLTACGSSSDSAPEQPPVEVPPVTQPPVDKEPPVDTTPPCTVDCDGIPTDPDTPIDGGRSPILPTLPPCTVDCGGEEIPTDPDTPIDGGRPPAIDPTDPCTSDCGGEGIPTDPDTPIGGGRPPVIDPTDPCTSDCGGEGIPTDPDTPIGGGRPPVVEPTEPCTEDCDGSPVEPTDPDAPIEEGDKPLPEWALEVESAYGIPAELTVDVCGYSLNNAEDSTAFCTWEENVSKLIVYIPALVASDEPISISQGFGTWMTYEFSKDTATYNKHPESLLVTNTFVTDEDEYTSLGMGHATYLRDTNTELTQTSSYNEFTDWSLGHVAVMFRNPVTYTGAKWNQERARAYIDAIDARDYSAASTAYNYTINYKGMSHKVSGHAGLRVTDGLSNVLKMGSYVWGY</sequence>
<feature type="compositionally biased region" description="Pro residues" evidence="1">
    <location>
        <begin position="25"/>
        <end position="36"/>
    </location>
</feature>
<feature type="region of interest" description="Disordered" evidence="1">
    <location>
        <begin position="146"/>
        <end position="187"/>
    </location>
</feature>
<feature type="region of interest" description="Disordered" evidence="1">
    <location>
        <begin position="17"/>
        <end position="111"/>
    </location>
</feature>
<keyword evidence="4" id="KW-1185">Reference proteome</keyword>
<organism evidence="3 4">
    <name type="scientific">Shewanella electrodiphila</name>
    <dbReference type="NCBI Taxonomy" id="934143"/>
    <lineage>
        <taxon>Bacteria</taxon>
        <taxon>Pseudomonadati</taxon>
        <taxon>Pseudomonadota</taxon>
        <taxon>Gammaproteobacteria</taxon>
        <taxon>Alteromonadales</taxon>
        <taxon>Shewanellaceae</taxon>
        <taxon>Shewanella</taxon>
    </lineage>
</organism>
<protein>
    <submittedName>
        <fullName evidence="3">Uncharacterized protein</fullName>
    </submittedName>
</protein>
<keyword evidence="2" id="KW-0732">Signal</keyword>
<accession>A0ABT0KPR2</accession>